<evidence type="ECO:0000313" key="2">
    <source>
        <dbReference type="EMBL" id="CAA9527200.1"/>
    </source>
</evidence>
<dbReference type="GO" id="GO:0009231">
    <property type="term" value="P:riboflavin biosynthetic process"/>
    <property type="evidence" value="ECO:0007669"/>
    <property type="project" value="InterPro"/>
</dbReference>
<dbReference type="InterPro" id="IPR024072">
    <property type="entry name" value="DHFR-like_dom_sf"/>
</dbReference>
<gene>
    <name evidence="2" type="ORF">AVDCRST_MAG96-3305</name>
</gene>
<protein>
    <submittedName>
        <fullName evidence="2">Dihydrofolate reductase</fullName>
        <ecNumber evidence="2">1.5.1.3</ecNumber>
    </submittedName>
</protein>
<dbReference type="EC" id="1.5.1.3" evidence="2"/>
<reference evidence="2" key="1">
    <citation type="submission" date="2020-02" db="EMBL/GenBank/DDBJ databases">
        <authorList>
            <person name="Meier V. D."/>
        </authorList>
    </citation>
    <scope>NUCLEOTIDE SEQUENCE</scope>
    <source>
        <strain evidence="2">AVDCRST_MAG96</strain>
    </source>
</reference>
<dbReference type="SUPFAM" id="SSF53597">
    <property type="entry name" value="Dihydrofolate reductase-like"/>
    <property type="match status" value="1"/>
</dbReference>
<dbReference type="Gene3D" id="3.40.430.10">
    <property type="entry name" value="Dihydrofolate Reductase, subunit A"/>
    <property type="match status" value="1"/>
</dbReference>
<dbReference type="GO" id="GO:0008703">
    <property type="term" value="F:5-amino-6-(5-phosphoribosylamino)uracil reductase activity"/>
    <property type="evidence" value="ECO:0007669"/>
    <property type="project" value="InterPro"/>
</dbReference>
<dbReference type="GO" id="GO:0004146">
    <property type="term" value="F:dihydrofolate reductase activity"/>
    <property type="evidence" value="ECO:0007669"/>
    <property type="project" value="UniProtKB-EC"/>
</dbReference>
<keyword evidence="2" id="KW-0560">Oxidoreductase</keyword>
<proteinExistence type="predicted"/>
<dbReference type="EMBL" id="CADCVN010001292">
    <property type="protein sequence ID" value="CAA9527200.1"/>
    <property type="molecule type" value="Genomic_DNA"/>
</dbReference>
<accession>A0A6J4TNG9</accession>
<dbReference type="AlphaFoldDB" id="A0A6J4TNG9"/>
<organism evidence="2">
    <name type="scientific">uncultured Segetibacter sp</name>
    <dbReference type="NCBI Taxonomy" id="481133"/>
    <lineage>
        <taxon>Bacteria</taxon>
        <taxon>Pseudomonadati</taxon>
        <taxon>Bacteroidota</taxon>
        <taxon>Chitinophagia</taxon>
        <taxon>Chitinophagales</taxon>
        <taxon>Chitinophagaceae</taxon>
        <taxon>Segetibacter</taxon>
        <taxon>environmental samples</taxon>
    </lineage>
</organism>
<dbReference type="Pfam" id="PF01872">
    <property type="entry name" value="RibD_C"/>
    <property type="match status" value="1"/>
</dbReference>
<name>A0A6J4TNG9_9BACT</name>
<sequence length="183" mass="20744">MKKVIAAFNMTLDGVCDHTTGIADEELHQHYSELIDNGGVILYGRTTYQLMQFWQELLKKPSGEKSRDDFAISIDKIQKLVFSNTLKGTGWDSAKLASKSLVDEVLELKQQSENEILVGSRSLIIQLLNSNLIDEFQICIHPIIEGKGLLLFDQIKNRIVLKLIKTKLLKSGATVFYYEPTRE</sequence>
<feature type="domain" description="Bacterial bifunctional deaminase-reductase C-terminal" evidence="1">
    <location>
        <begin position="3"/>
        <end position="172"/>
    </location>
</feature>
<dbReference type="InterPro" id="IPR002734">
    <property type="entry name" value="RibDG_C"/>
</dbReference>
<evidence type="ECO:0000259" key="1">
    <source>
        <dbReference type="Pfam" id="PF01872"/>
    </source>
</evidence>